<sequence length="222" mass="25752">MENKKITVDIFSDFTCPFCYMGKKNLYDAIDNLNARDIVEINYRAYELDENASKNESVLKYDYMQKQEPNKPLGIIMAETRDIIDQGKDLGLDFNYDIMLTGNTNAAHRLAKYSKTKGKEKEFINKVFEGYFTKGLNLNKEEELLKIIEEVGLNKEEAKKIIDSKDFSEEVAQDKYDAFQYQVQSVPFFLFDKRYGASGKQDVETFEEAIKKLADFNKIDLP</sequence>
<keyword evidence="2" id="KW-1185">Reference proteome</keyword>
<accession>A0AC61MSM1</accession>
<name>A0AC61MSM1_9FIRM</name>
<protein>
    <submittedName>
        <fullName evidence="1">DsbA family oxidoreductase</fullName>
    </submittedName>
</protein>
<reference evidence="1 2" key="1">
    <citation type="journal article" date="2022" name="Int. J. Syst. Evol. Microbiol.">
        <title>Miniphocaeibacter halophilus sp. nov., an ammonium-tolerant acetate-producing bacterium isolated from a biogas system.</title>
        <authorList>
            <person name="Schnurer A."/>
            <person name="Singh A."/>
            <person name="Bi S."/>
            <person name="Qiao W."/>
            <person name="Westerholm M."/>
        </authorList>
    </citation>
    <scope>NUCLEOTIDE SEQUENCE [LARGE SCALE GENOMIC DNA]</scope>
    <source>
        <strain evidence="1 2">AMB_01</strain>
    </source>
</reference>
<proteinExistence type="predicted"/>
<gene>
    <name evidence="1" type="ORF">JFY71_02845</name>
</gene>
<dbReference type="Proteomes" id="UP000595814">
    <property type="component" value="Chromosome"/>
</dbReference>
<organism evidence="1 2">
    <name type="scientific">Miniphocaeibacter halophilus</name>
    <dbReference type="NCBI Taxonomy" id="2931922"/>
    <lineage>
        <taxon>Bacteria</taxon>
        <taxon>Bacillati</taxon>
        <taxon>Bacillota</taxon>
        <taxon>Tissierellia</taxon>
        <taxon>Tissierellales</taxon>
        <taxon>Peptoniphilaceae</taxon>
        <taxon>Miniphocaeibacter</taxon>
    </lineage>
</organism>
<evidence type="ECO:0000313" key="2">
    <source>
        <dbReference type="Proteomes" id="UP000595814"/>
    </source>
</evidence>
<dbReference type="EMBL" id="CP066744">
    <property type="protein sequence ID" value="QQK08492.1"/>
    <property type="molecule type" value="Genomic_DNA"/>
</dbReference>
<evidence type="ECO:0000313" key="1">
    <source>
        <dbReference type="EMBL" id="QQK08492.1"/>
    </source>
</evidence>